<gene>
    <name evidence="3" type="ORF">BOX15_Mlig004382g1</name>
</gene>
<keyword evidence="4" id="KW-1185">Reference proteome</keyword>
<name>A0A267GLP9_9PLAT</name>
<dbReference type="GO" id="GO:0060628">
    <property type="term" value="P:regulation of ER to Golgi vesicle-mediated transport"/>
    <property type="evidence" value="ECO:0007669"/>
    <property type="project" value="TreeGrafter"/>
</dbReference>
<dbReference type="GO" id="GO:0070939">
    <property type="term" value="C:Dsl1/NZR complex"/>
    <property type="evidence" value="ECO:0007669"/>
    <property type="project" value="InterPro"/>
</dbReference>
<protein>
    <recommendedName>
        <fullName evidence="5">RAD50-interacting protein 1</fullName>
    </recommendedName>
</protein>
<evidence type="ECO:0000313" key="4">
    <source>
        <dbReference type="Proteomes" id="UP000215902"/>
    </source>
</evidence>
<feature type="coiled-coil region" evidence="1">
    <location>
        <begin position="67"/>
        <end position="133"/>
    </location>
</feature>
<reference evidence="3 4" key="1">
    <citation type="submission" date="2017-06" db="EMBL/GenBank/DDBJ databases">
        <title>A platform for efficient transgenesis in Macrostomum lignano, a flatworm model organism for stem cell research.</title>
        <authorList>
            <person name="Berezikov E."/>
        </authorList>
    </citation>
    <scope>NUCLEOTIDE SEQUENCE [LARGE SCALE GENOMIC DNA]</scope>
    <source>
        <strain evidence="3">DV1</strain>
        <tissue evidence="3">Whole organism</tissue>
    </source>
</reference>
<dbReference type="GO" id="GO:0006888">
    <property type="term" value="P:endoplasmic reticulum to Golgi vesicle-mediated transport"/>
    <property type="evidence" value="ECO:0007669"/>
    <property type="project" value="InterPro"/>
</dbReference>
<evidence type="ECO:0000256" key="1">
    <source>
        <dbReference type="SAM" id="Coils"/>
    </source>
</evidence>
<proteinExistence type="predicted"/>
<feature type="non-terminal residue" evidence="3">
    <location>
        <position position="1"/>
    </location>
</feature>
<dbReference type="GO" id="GO:0006890">
    <property type="term" value="P:retrograde vesicle-mediated transport, Golgi to endoplasmic reticulum"/>
    <property type="evidence" value="ECO:0007669"/>
    <property type="project" value="InterPro"/>
</dbReference>
<dbReference type="PANTHER" id="PTHR13520:SF0">
    <property type="entry name" value="RAD50-INTERACTING PROTEIN 1"/>
    <property type="match status" value="1"/>
</dbReference>
<dbReference type="Gene3D" id="1.20.58.1970">
    <property type="match status" value="1"/>
</dbReference>
<dbReference type="Proteomes" id="UP000215902">
    <property type="component" value="Unassembled WGS sequence"/>
</dbReference>
<feature type="region of interest" description="Disordered" evidence="2">
    <location>
        <begin position="213"/>
        <end position="242"/>
    </location>
</feature>
<dbReference type="InterPro" id="IPR007528">
    <property type="entry name" value="RINT1_Tip20"/>
</dbReference>
<evidence type="ECO:0008006" key="5">
    <source>
        <dbReference type="Google" id="ProtNLM"/>
    </source>
</evidence>
<dbReference type="PROSITE" id="PS51386">
    <property type="entry name" value="RINT1_TIP20"/>
    <property type="match status" value="1"/>
</dbReference>
<feature type="compositionally biased region" description="Low complexity" evidence="2">
    <location>
        <begin position="219"/>
        <end position="236"/>
    </location>
</feature>
<comment type="caution">
    <text evidence="3">The sequence shown here is derived from an EMBL/GenBank/DDBJ whole genome shotgun (WGS) entry which is preliminary data.</text>
</comment>
<sequence length="780" mass="84627">SQSLTAPIPAALAAELAKQLNDRLPTVEAVRELAPGMLRESADRLDLLRKQARLHDCTRYGQARLACRQLQTEVAELLQLHAQLADRCQRQLDDCRPLLVDGGLAKRAAELDLAEARLEAMKLREQLECQASAVQAALVTGSFDRAAEQFRRLALMRRDLRPPDRLPEAEAAELRSDAEASLDHWASQLRRKFSAEFAAALRAIGWPFNSGGSTGGGSADTSAPVSPSGSASSGTSGSSGGKERDFIVSFRRFAQLQVPAEASGRSLPPLEVMLEPFRKKFAFHFSGDRPTNDPARPEIFLTQVLKWIKEHDAFLGQVVQPCLDQVGMSAWDVREEFASGLMELVKRKLGQLLEQYRELPDKEEADLRLAHLINELLALDRELAAVGLPSAAATVGSVLGEPRWLAWWEGLEAKFAQARLDEILLAGDAWSPAGGVEDSSSSSSAAVPQCAEAVMALVQALGGRANLLRTDLHKRARLFRVQLDVLEDFRVRLRQVTRRYPTSDPRWFGALNSLQFARDSLTDWADQLDYAELSRLPESERSIHGAAAAASGTAGDEAARAPAAAAAGLADLSSAAIADDDDSSGAGVFAPVARRLAATQSELLESLVRGILDQLAALLESLGPDTFLSGRPSDAPALAALFLAVRDSLQACRDRLQPAVFRPVWRRLAAGLNRLLMRQLLGMRFSHAGGLQFAHTVTKVFMPVFAQYCGRPDRLLAESTQACCLLGLARGTAALLRQALAGPPRDGEDPLRMLLDLGVSSLTPEEALAVLKRRIDLDQA</sequence>
<dbReference type="PANTHER" id="PTHR13520">
    <property type="entry name" value="RAD50-INTERACTING PROTEIN 1 RINT-1"/>
    <property type="match status" value="1"/>
</dbReference>
<evidence type="ECO:0000313" key="3">
    <source>
        <dbReference type="EMBL" id="PAA86945.1"/>
    </source>
</evidence>
<dbReference type="Pfam" id="PF04437">
    <property type="entry name" value="RINT1_TIP1"/>
    <property type="match status" value="1"/>
</dbReference>
<dbReference type="OrthoDB" id="2189254at2759"/>
<organism evidence="3 4">
    <name type="scientific">Macrostomum lignano</name>
    <dbReference type="NCBI Taxonomy" id="282301"/>
    <lineage>
        <taxon>Eukaryota</taxon>
        <taxon>Metazoa</taxon>
        <taxon>Spiralia</taxon>
        <taxon>Lophotrochozoa</taxon>
        <taxon>Platyhelminthes</taxon>
        <taxon>Rhabditophora</taxon>
        <taxon>Macrostomorpha</taxon>
        <taxon>Macrostomida</taxon>
        <taxon>Macrostomidae</taxon>
        <taxon>Macrostomum</taxon>
    </lineage>
</organism>
<dbReference type="AlphaFoldDB" id="A0A267GLP9"/>
<keyword evidence="1" id="KW-0175">Coiled coil</keyword>
<dbReference type="STRING" id="282301.A0A267GLP9"/>
<dbReference type="EMBL" id="NIVC01000257">
    <property type="protein sequence ID" value="PAA86945.1"/>
    <property type="molecule type" value="Genomic_DNA"/>
</dbReference>
<accession>A0A267GLP9</accession>
<evidence type="ECO:0000256" key="2">
    <source>
        <dbReference type="SAM" id="MobiDB-lite"/>
    </source>
</evidence>